<evidence type="ECO:0000256" key="1">
    <source>
        <dbReference type="ARBA" id="ARBA00022737"/>
    </source>
</evidence>
<dbReference type="HOGENOM" id="CLU_1380853_0_0_1"/>
<protein>
    <recommendedName>
        <fullName evidence="2">HYR domain-containing protein</fullName>
    </recommendedName>
</protein>
<dbReference type="InterPro" id="IPR003410">
    <property type="entry name" value="HYR_dom"/>
</dbReference>
<reference evidence="3" key="3">
    <citation type="submission" date="2025-08" db="UniProtKB">
        <authorList>
            <consortium name="Ensembl"/>
        </authorList>
    </citation>
    <scope>IDENTIFICATION</scope>
</reference>
<dbReference type="EMBL" id="EAAA01002217">
    <property type="status" value="NOT_ANNOTATED_CDS"/>
    <property type="molecule type" value="Genomic_DNA"/>
</dbReference>
<feature type="domain" description="HYR" evidence="2">
    <location>
        <begin position="1"/>
        <end position="39"/>
    </location>
</feature>
<reference evidence="3" key="4">
    <citation type="submission" date="2025-09" db="UniProtKB">
        <authorList>
            <consortium name="Ensembl"/>
        </authorList>
    </citation>
    <scope>IDENTIFICATION</scope>
</reference>
<dbReference type="STRING" id="7719.ENSCINP00000018641"/>
<dbReference type="Ensembl" id="ENSCINT00000018641.3">
    <property type="protein sequence ID" value="ENSCINP00000018641.3"/>
    <property type="gene ID" value="ENSCING00000012121.2"/>
</dbReference>
<accession>F6Z5J1</accession>
<dbReference type="AlphaFoldDB" id="F6Z5J1"/>
<dbReference type="GeneTree" id="ENSGT00930000150973"/>
<organism evidence="3 4">
    <name type="scientific">Ciona intestinalis</name>
    <name type="common">Transparent sea squirt</name>
    <name type="synonym">Ascidia intestinalis</name>
    <dbReference type="NCBI Taxonomy" id="7719"/>
    <lineage>
        <taxon>Eukaryota</taxon>
        <taxon>Metazoa</taxon>
        <taxon>Chordata</taxon>
        <taxon>Tunicata</taxon>
        <taxon>Ascidiacea</taxon>
        <taxon>Phlebobranchia</taxon>
        <taxon>Cionidae</taxon>
        <taxon>Ciona</taxon>
    </lineage>
</organism>
<evidence type="ECO:0000259" key="2">
    <source>
        <dbReference type="PROSITE" id="PS50825"/>
    </source>
</evidence>
<name>F6Z5J1_CIOIN</name>
<evidence type="ECO:0000313" key="3">
    <source>
        <dbReference type="Ensembl" id="ENSCINP00000018641.3"/>
    </source>
</evidence>
<dbReference type="InParanoid" id="F6Z5J1"/>
<dbReference type="Proteomes" id="UP000008144">
    <property type="component" value="Chromosome 5"/>
</dbReference>
<reference evidence="4" key="1">
    <citation type="journal article" date="2002" name="Science">
        <title>The draft genome of Ciona intestinalis: insights into chordate and vertebrate origins.</title>
        <authorList>
            <person name="Dehal P."/>
            <person name="Satou Y."/>
            <person name="Campbell R.K."/>
            <person name="Chapman J."/>
            <person name="Degnan B."/>
            <person name="De Tomaso A."/>
            <person name="Davidson B."/>
            <person name="Di Gregorio A."/>
            <person name="Gelpke M."/>
            <person name="Goodstein D.M."/>
            <person name="Harafuji N."/>
            <person name="Hastings K.E."/>
            <person name="Ho I."/>
            <person name="Hotta K."/>
            <person name="Huang W."/>
            <person name="Kawashima T."/>
            <person name="Lemaire P."/>
            <person name="Martinez D."/>
            <person name="Meinertzhagen I.A."/>
            <person name="Necula S."/>
            <person name="Nonaka M."/>
            <person name="Putnam N."/>
            <person name="Rash S."/>
            <person name="Saiga H."/>
            <person name="Satake M."/>
            <person name="Terry A."/>
            <person name="Yamada L."/>
            <person name="Wang H.G."/>
            <person name="Awazu S."/>
            <person name="Azumi K."/>
            <person name="Boore J."/>
            <person name="Branno M."/>
            <person name="Chin-Bow S."/>
            <person name="DeSantis R."/>
            <person name="Doyle S."/>
            <person name="Francino P."/>
            <person name="Keys D.N."/>
            <person name="Haga S."/>
            <person name="Hayashi H."/>
            <person name="Hino K."/>
            <person name="Imai K.S."/>
            <person name="Inaba K."/>
            <person name="Kano S."/>
            <person name="Kobayashi K."/>
            <person name="Kobayashi M."/>
            <person name="Lee B.I."/>
            <person name="Makabe K.W."/>
            <person name="Manohar C."/>
            <person name="Matassi G."/>
            <person name="Medina M."/>
            <person name="Mochizuki Y."/>
            <person name="Mount S."/>
            <person name="Morishita T."/>
            <person name="Miura S."/>
            <person name="Nakayama A."/>
            <person name="Nishizaka S."/>
            <person name="Nomoto H."/>
            <person name="Ohta F."/>
            <person name="Oishi K."/>
            <person name="Rigoutsos I."/>
            <person name="Sano M."/>
            <person name="Sasaki A."/>
            <person name="Sasakura Y."/>
            <person name="Shoguchi E."/>
            <person name="Shin-i T."/>
            <person name="Spagnuolo A."/>
            <person name="Stainier D."/>
            <person name="Suzuki M.M."/>
            <person name="Tassy O."/>
            <person name="Takatori N."/>
            <person name="Tokuoka M."/>
            <person name="Yagi K."/>
            <person name="Yoshizaki F."/>
            <person name="Wada S."/>
            <person name="Zhang C."/>
            <person name="Hyatt P.D."/>
            <person name="Larimer F."/>
            <person name="Detter C."/>
            <person name="Doggett N."/>
            <person name="Glavina T."/>
            <person name="Hawkins T."/>
            <person name="Richardson P."/>
            <person name="Lucas S."/>
            <person name="Kohara Y."/>
            <person name="Levine M."/>
            <person name="Satoh N."/>
            <person name="Rokhsar D.S."/>
        </authorList>
    </citation>
    <scope>NUCLEOTIDE SEQUENCE [LARGE SCALE GENOMIC DNA]</scope>
</reference>
<reference evidence="3" key="2">
    <citation type="journal article" date="2008" name="Genome Biol.">
        <title>Improved genome assembly and evidence-based global gene model set for the chordate Ciona intestinalis: new insight into intron and operon populations.</title>
        <authorList>
            <person name="Satou Y."/>
            <person name="Mineta K."/>
            <person name="Ogasawara M."/>
            <person name="Sasakura Y."/>
            <person name="Shoguchi E."/>
            <person name="Ueno K."/>
            <person name="Yamada L."/>
            <person name="Matsumoto J."/>
            <person name="Wasserscheid J."/>
            <person name="Dewar K."/>
            <person name="Wiley G.B."/>
            <person name="Macmil S.L."/>
            <person name="Roe B.A."/>
            <person name="Zeller R.W."/>
            <person name="Hastings K.E."/>
            <person name="Lemaire P."/>
            <person name="Lindquist E."/>
            <person name="Endo T."/>
            <person name="Hotta K."/>
            <person name="Inaba K."/>
        </authorList>
    </citation>
    <scope>NUCLEOTIDE SEQUENCE [LARGE SCALE GENOMIC DNA]</scope>
    <source>
        <strain evidence="3">wild type</strain>
    </source>
</reference>
<proteinExistence type="predicted"/>
<keyword evidence="1" id="KW-0677">Repeat</keyword>
<dbReference type="PROSITE" id="PS50825">
    <property type="entry name" value="HYR"/>
    <property type="match status" value="1"/>
</dbReference>
<sequence length="198" mass="22880">MNRSHEFGDMPFGQTRVQYTASDATGNSRTCVIVVSVQDNFCPQLDEPKYGFINCDMNLNNLKECYHECNSQRYGIAMHSYMESYHVCEDDGVWHPAVRLPIDCSHQRYSNELIKGYRMSYRLTTENTCNDTNFLESVRLHLVARLTPRVPHWCRPRETGINCTLVSVEVTCVTEEVIEVTTASPSNNYDYDADEYYD</sequence>
<evidence type="ECO:0000313" key="4">
    <source>
        <dbReference type="Proteomes" id="UP000008144"/>
    </source>
</evidence>
<keyword evidence="4" id="KW-1185">Reference proteome</keyword>